<protein>
    <submittedName>
        <fullName evidence="1">Uncharacterized protein</fullName>
    </submittedName>
</protein>
<organism evidence="1 2">
    <name type="scientific">Bacillus velezensis</name>
    <dbReference type="NCBI Taxonomy" id="492670"/>
    <lineage>
        <taxon>Bacteria</taxon>
        <taxon>Bacillati</taxon>
        <taxon>Bacillota</taxon>
        <taxon>Bacilli</taxon>
        <taxon>Bacillales</taxon>
        <taxon>Bacillaceae</taxon>
        <taxon>Bacillus</taxon>
        <taxon>Bacillus amyloliquefaciens group</taxon>
    </lineage>
</organism>
<evidence type="ECO:0000313" key="2">
    <source>
        <dbReference type="Proteomes" id="UP000587477"/>
    </source>
</evidence>
<dbReference type="RefSeq" id="WP_014417454.1">
    <property type="nucleotide sequence ID" value="NZ_BDDG01000003.1"/>
</dbReference>
<gene>
    <name evidence="1" type="ORF">BACVE_000441</name>
</gene>
<proteinExistence type="predicted"/>
<accession>A0A7D7C5V5</accession>
<evidence type="ECO:0000313" key="1">
    <source>
        <dbReference type="EMBL" id="QOY25513.1"/>
    </source>
</evidence>
<dbReference type="AlphaFoldDB" id="A0A7D7C5V5"/>
<reference evidence="2" key="1">
    <citation type="submission" date="2020-10" db="EMBL/GenBank/DDBJ databases">
        <title>Complete genome sequence of Bacillus velezensis NST6.</title>
        <authorList>
            <person name="Choi J."/>
        </authorList>
    </citation>
    <scope>NUCLEOTIDE SEQUENCE [LARGE SCALE GENOMIC DNA]</scope>
    <source>
        <strain evidence="2">NST6</strain>
    </source>
</reference>
<dbReference type="EMBL" id="CP063687">
    <property type="protein sequence ID" value="QOY25513.1"/>
    <property type="molecule type" value="Genomic_DNA"/>
</dbReference>
<dbReference type="Proteomes" id="UP000587477">
    <property type="component" value="Chromosome"/>
</dbReference>
<sequence length="48" mass="5802">MENKKEQPRWGEPNEKFQELVKNIDPEVLRKANEKIKEMANGKPLYRF</sequence>
<name>A0A7D7C5V5_BACVE</name>